<comment type="caution">
    <text evidence="3">The sequence shown here is derived from an EMBL/GenBank/DDBJ whole genome shotgun (WGS) entry which is preliminary data.</text>
</comment>
<keyword evidence="1" id="KW-1133">Transmembrane helix</keyword>
<organism evidence="3 4">
    <name type="scientific">Coccomyxa viridis</name>
    <dbReference type="NCBI Taxonomy" id="1274662"/>
    <lineage>
        <taxon>Eukaryota</taxon>
        <taxon>Viridiplantae</taxon>
        <taxon>Chlorophyta</taxon>
        <taxon>core chlorophytes</taxon>
        <taxon>Trebouxiophyceae</taxon>
        <taxon>Trebouxiophyceae incertae sedis</taxon>
        <taxon>Coccomyxaceae</taxon>
        <taxon>Coccomyxa</taxon>
    </lineage>
</organism>
<name>A0ABP1FZB1_9CHLO</name>
<keyword evidence="4" id="KW-1185">Reference proteome</keyword>
<accession>A0ABP1FZB1</accession>
<dbReference type="EMBL" id="CAXHTA020000010">
    <property type="protein sequence ID" value="CAL5224361.1"/>
    <property type="molecule type" value="Genomic_DNA"/>
</dbReference>
<gene>
    <name evidence="3" type="primary">g7035</name>
    <name evidence="3" type="ORF">VP750_LOCUS6020</name>
</gene>
<evidence type="ECO:0000313" key="4">
    <source>
        <dbReference type="Proteomes" id="UP001497392"/>
    </source>
</evidence>
<keyword evidence="2" id="KW-0732">Signal</keyword>
<reference evidence="3 4" key="1">
    <citation type="submission" date="2024-06" db="EMBL/GenBank/DDBJ databases">
        <authorList>
            <person name="Kraege A."/>
            <person name="Thomma B."/>
        </authorList>
    </citation>
    <scope>NUCLEOTIDE SEQUENCE [LARGE SCALE GENOMIC DNA]</scope>
</reference>
<feature type="transmembrane region" description="Helical" evidence="1">
    <location>
        <begin position="186"/>
        <end position="205"/>
    </location>
</feature>
<protein>
    <submittedName>
        <fullName evidence="3">G7035 protein</fullName>
    </submittedName>
</protein>
<dbReference type="Proteomes" id="UP001497392">
    <property type="component" value="Unassembled WGS sequence"/>
</dbReference>
<dbReference type="Pfam" id="PF16974">
    <property type="entry name" value="NAR2"/>
    <property type="match status" value="1"/>
</dbReference>
<evidence type="ECO:0000256" key="2">
    <source>
        <dbReference type="SAM" id="SignalP"/>
    </source>
</evidence>
<evidence type="ECO:0000313" key="3">
    <source>
        <dbReference type="EMBL" id="CAL5224361.1"/>
    </source>
</evidence>
<keyword evidence="1" id="KW-0472">Membrane</keyword>
<feature type="signal peptide" evidence="2">
    <location>
        <begin position="1"/>
        <end position="20"/>
    </location>
</feature>
<dbReference type="PANTHER" id="PTHR34806">
    <property type="entry name" value="HIGH-AFFINITY NITRATE TRANSPORTER 3.2"/>
    <property type="match status" value="1"/>
</dbReference>
<keyword evidence="1" id="KW-0812">Transmembrane</keyword>
<proteinExistence type="predicted"/>
<feature type="chain" id="PRO_5047200188" evidence="2">
    <location>
        <begin position="21"/>
        <end position="213"/>
    </location>
</feature>
<dbReference type="InterPro" id="IPR016605">
    <property type="entry name" value="Transptr_NO3_Nar2"/>
</dbReference>
<evidence type="ECO:0000256" key="1">
    <source>
        <dbReference type="SAM" id="Phobius"/>
    </source>
</evidence>
<sequence>MASLALQLCAFAALTVLASAIPISKVPMNGTVMVTSLMMGGQKSPAPSPPCTAMDLGGGCPVLQAAEDSVSVSYSFPAAVVKPGSYVSLTACYSATSSYDRAWRKPNPNDFTKSKDCPYKFATKLPVPSGNATWHVPEKIPDSTIFIRAWLWNQQPDGTFKQANFGRTKTYLEIKKINDIPTSMKGAVIACCLFSPIMVAAIMCYEKYVKKNI</sequence>
<dbReference type="PANTHER" id="PTHR34806:SF1">
    <property type="entry name" value="HIGH-AFFINITY NITRATE TRANSPORTER 3.1"/>
    <property type="match status" value="1"/>
</dbReference>